<feature type="transmembrane region" description="Helical" evidence="1">
    <location>
        <begin position="280"/>
        <end position="298"/>
    </location>
</feature>
<keyword evidence="1" id="KW-1133">Transmembrane helix</keyword>
<proteinExistence type="predicted"/>
<dbReference type="Pfam" id="PF01464">
    <property type="entry name" value="SLT"/>
    <property type="match status" value="1"/>
</dbReference>
<evidence type="ECO:0000313" key="4">
    <source>
        <dbReference type="Proteomes" id="UP000034006"/>
    </source>
</evidence>
<name>A0A0G1HYY3_9BACT</name>
<evidence type="ECO:0000313" key="3">
    <source>
        <dbReference type="EMBL" id="KKT51788.1"/>
    </source>
</evidence>
<dbReference type="SUPFAM" id="SSF53955">
    <property type="entry name" value="Lysozyme-like"/>
    <property type="match status" value="1"/>
</dbReference>
<feature type="domain" description="Transglycosylase SLT" evidence="2">
    <location>
        <begin position="386"/>
        <end position="483"/>
    </location>
</feature>
<feature type="transmembrane region" description="Helical" evidence="1">
    <location>
        <begin position="253"/>
        <end position="273"/>
    </location>
</feature>
<sequence length="518" mass="55904">MSHKKLFLSWGILIALIFSTIPHFVSAQAPNTCEFQPPAASRTSTMESIRIDGMILGSGNISPDISFAGLHRWNTSQWPGVDYLVPTTIVFKNGGIVRVAGWDKAGGGYSLFIDGEGPCQGWQIFIGHLDYNPAERYQQGQHIGPDEVIGEPGCSGFEANCEDHGDQIPKHNHYTLGFVNNNFGFTDGTVPAYVGGYYWIHPARIEGSATGFPVSVPTVQDNPGYVDLGSDFFMDNTNGEIVPSVLEYTPKRLPFIVPVWAYIVLAGCLLLLFTRHYKPIGYAGIASVFIILIGIYYVSPIPEAPGQLIYVEDSDLAIGALTSQTATVPTDSTQSVPTNPVSETAYVASEDGKPSKNPADYPLNISTPCEISPSYPQITQQWCGLITYYAKERGLDPNLIAALLQVESYGGNPEACDDDSGHMVINGIAICGSRDGAIGLMQVMPRDGISGRKYGALFADRPTSLELLNPEINIAYGTKMLQNGGAASNAREALFHYGPSGVGYSYADSVLAIYNANR</sequence>
<dbReference type="AlphaFoldDB" id="A0A0G1HYY3"/>
<evidence type="ECO:0000256" key="1">
    <source>
        <dbReference type="SAM" id="Phobius"/>
    </source>
</evidence>
<comment type="caution">
    <text evidence="3">The sequence shown here is derived from an EMBL/GenBank/DDBJ whole genome shotgun (WGS) entry which is preliminary data.</text>
</comment>
<keyword evidence="1" id="KW-0812">Transmembrane</keyword>
<dbReference type="STRING" id="1618387.UW44_C0008G0110"/>
<protein>
    <recommendedName>
        <fullName evidence="2">Transglycosylase SLT domain-containing protein</fullName>
    </recommendedName>
</protein>
<organism evidence="3 4">
    <name type="scientific">Candidatus Collierbacteria bacterium GW2011_GWB2_44_22</name>
    <dbReference type="NCBI Taxonomy" id="1618387"/>
    <lineage>
        <taxon>Bacteria</taxon>
        <taxon>Candidatus Collieribacteriota</taxon>
    </lineage>
</organism>
<dbReference type="InterPro" id="IPR008258">
    <property type="entry name" value="Transglycosylase_SLT_dom_1"/>
</dbReference>
<evidence type="ECO:0000259" key="2">
    <source>
        <dbReference type="Pfam" id="PF01464"/>
    </source>
</evidence>
<dbReference type="InterPro" id="IPR023346">
    <property type="entry name" value="Lysozyme-like_dom_sf"/>
</dbReference>
<accession>A0A0G1HYY3</accession>
<keyword evidence="1" id="KW-0472">Membrane</keyword>
<dbReference type="EMBL" id="LCIH01000008">
    <property type="protein sequence ID" value="KKT51788.1"/>
    <property type="molecule type" value="Genomic_DNA"/>
</dbReference>
<dbReference type="Gene3D" id="1.10.530.10">
    <property type="match status" value="1"/>
</dbReference>
<dbReference type="Proteomes" id="UP000034006">
    <property type="component" value="Unassembled WGS sequence"/>
</dbReference>
<reference evidence="3 4" key="1">
    <citation type="journal article" date="2015" name="Nature">
        <title>rRNA introns, odd ribosomes, and small enigmatic genomes across a large radiation of phyla.</title>
        <authorList>
            <person name="Brown C.T."/>
            <person name="Hug L.A."/>
            <person name="Thomas B.C."/>
            <person name="Sharon I."/>
            <person name="Castelle C.J."/>
            <person name="Singh A."/>
            <person name="Wilkins M.J."/>
            <person name="Williams K.H."/>
            <person name="Banfield J.F."/>
        </authorList>
    </citation>
    <scope>NUCLEOTIDE SEQUENCE [LARGE SCALE GENOMIC DNA]</scope>
</reference>
<gene>
    <name evidence="3" type="ORF">UW44_C0008G0110</name>
</gene>